<dbReference type="PANTHER" id="PTHR30383">
    <property type="entry name" value="THIOESTERASE 1/PROTEASE 1/LYSOPHOSPHOLIPASE L1"/>
    <property type="match status" value="1"/>
</dbReference>
<dbReference type="InterPro" id="IPR051532">
    <property type="entry name" value="Ester_Hydrolysis_Enzymes"/>
</dbReference>
<dbReference type="Proteomes" id="UP001231370">
    <property type="component" value="Unassembled WGS sequence"/>
</dbReference>
<evidence type="ECO:0000313" key="2">
    <source>
        <dbReference type="EMBL" id="MDJ1178716.1"/>
    </source>
</evidence>
<name>A0ABT7BJN2_9CYAN</name>
<gene>
    <name evidence="2" type="ORF">PJF56_07570</name>
</gene>
<protein>
    <submittedName>
        <fullName evidence="2">GDSL-type esterase/lipase family protein</fullName>
    </submittedName>
</protein>
<dbReference type="EMBL" id="JAQPOK010000064">
    <property type="protein sequence ID" value="MDJ1178716.1"/>
    <property type="molecule type" value="Genomic_DNA"/>
</dbReference>
<accession>A0ABT7BJN2</accession>
<sequence length="249" mass="28588">MHYCPTASVSQDSTRPSVKGSALKIIAFGDSLVYGFGDVEGGGWVERLRRSWMAPESAGHVVYNLGVRGDRTPQVVQRLECEFCRRGELRNRVPDLLILSVGLNDSACVSRPQGRNYTDFDKFQAELSYLLDQSKELCPVLYVGMVPVNESKMPFLDCLYYSHEQQYRYKEATRQACEQRQIPYLDLFDLWMQHSLNWQQERLGSDGLHPNVLGYQTIFQQICAWEPIRSLDQGGIGFPSSRRSLQYYH</sequence>
<evidence type="ECO:0000313" key="3">
    <source>
        <dbReference type="Proteomes" id="UP001231370"/>
    </source>
</evidence>
<evidence type="ECO:0000259" key="1">
    <source>
        <dbReference type="Pfam" id="PF13472"/>
    </source>
</evidence>
<dbReference type="Gene3D" id="3.40.50.1110">
    <property type="entry name" value="SGNH hydrolase"/>
    <property type="match status" value="1"/>
</dbReference>
<dbReference type="InterPro" id="IPR036514">
    <property type="entry name" value="SGNH_hydro_sf"/>
</dbReference>
<dbReference type="InterPro" id="IPR013830">
    <property type="entry name" value="SGNH_hydro"/>
</dbReference>
<feature type="domain" description="SGNH hydrolase-type esterase" evidence="1">
    <location>
        <begin position="27"/>
        <end position="216"/>
    </location>
</feature>
<dbReference type="Pfam" id="PF13472">
    <property type="entry name" value="Lipase_GDSL_2"/>
    <property type="match status" value="1"/>
</dbReference>
<reference evidence="2 3" key="1">
    <citation type="submission" date="2023-01" db="EMBL/GenBank/DDBJ databases">
        <title>Novel diversity within Roseofilum (Cyanobacteria; Desertifilaceae) from marine benthic mats with descriptions of four novel species.</title>
        <authorList>
            <person name="Wang Y."/>
            <person name="Berthold D.E."/>
            <person name="Hu J."/>
            <person name="Lefler F.W."/>
            <person name="Laughinghouse H.D. IV."/>
        </authorList>
    </citation>
    <scope>NUCLEOTIDE SEQUENCE [LARGE SCALE GENOMIC DNA]</scope>
    <source>
        <strain evidence="2 3">BLCC-M91</strain>
    </source>
</reference>
<dbReference type="RefSeq" id="WP_283762028.1">
    <property type="nucleotide sequence ID" value="NZ_JAQPOK010000064.1"/>
</dbReference>
<proteinExistence type="predicted"/>
<dbReference type="SUPFAM" id="SSF52266">
    <property type="entry name" value="SGNH hydrolase"/>
    <property type="match status" value="1"/>
</dbReference>
<dbReference type="PANTHER" id="PTHR30383:SF5">
    <property type="entry name" value="SGNH HYDROLASE-TYPE ESTERASE DOMAIN-CONTAINING PROTEIN"/>
    <property type="match status" value="1"/>
</dbReference>
<comment type="caution">
    <text evidence="2">The sequence shown here is derived from an EMBL/GenBank/DDBJ whole genome shotgun (WGS) entry which is preliminary data.</text>
</comment>
<keyword evidence="3" id="KW-1185">Reference proteome</keyword>
<organism evidence="2 3">
    <name type="scientific">Roseofilum halophilum BLCC-M91</name>
    <dbReference type="NCBI Taxonomy" id="3022259"/>
    <lineage>
        <taxon>Bacteria</taxon>
        <taxon>Bacillati</taxon>
        <taxon>Cyanobacteriota</taxon>
        <taxon>Cyanophyceae</taxon>
        <taxon>Desertifilales</taxon>
        <taxon>Desertifilaceae</taxon>
        <taxon>Roseofilum</taxon>
        <taxon>Roseofilum halophilum</taxon>
    </lineage>
</organism>